<dbReference type="Proteomes" id="UP000717995">
    <property type="component" value="Unassembled WGS sequence"/>
</dbReference>
<accession>A0ABS2IDA2</accession>
<protein>
    <recommendedName>
        <fullName evidence="4">threonine-phosphate decarboxylase</fullName>
        <ecNumber evidence="4">4.1.1.81</ecNumber>
    </recommendedName>
    <alternativeName>
        <fullName evidence="8">L-threonine-O-3-phosphate decarboxylase</fullName>
    </alternativeName>
</protein>
<evidence type="ECO:0000256" key="2">
    <source>
        <dbReference type="ARBA" id="ARBA00003444"/>
    </source>
</evidence>
<dbReference type="InterPro" id="IPR015424">
    <property type="entry name" value="PyrdxlP-dep_Trfase"/>
</dbReference>
<dbReference type="Pfam" id="PF00155">
    <property type="entry name" value="Aminotran_1_2"/>
    <property type="match status" value="1"/>
</dbReference>
<proteinExistence type="predicted"/>
<reference evidence="11 12" key="1">
    <citation type="submission" date="2021-02" db="EMBL/GenBank/DDBJ databases">
        <authorList>
            <person name="Lee D.-H."/>
        </authorList>
    </citation>
    <scope>NUCLEOTIDE SEQUENCE [LARGE SCALE GENOMIC DNA]</scope>
    <source>
        <strain evidence="11 12">UL073</strain>
    </source>
</reference>
<dbReference type="PANTHER" id="PTHR42885">
    <property type="entry name" value="HISTIDINOL-PHOSPHATE AMINOTRANSFERASE-RELATED"/>
    <property type="match status" value="1"/>
</dbReference>
<dbReference type="RefSeq" id="WP_205347909.1">
    <property type="nucleotide sequence ID" value="NZ_JAFEUP010000002.1"/>
</dbReference>
<dbReference type="InterPro" id="IPR015421">
    <property type="entry name" value="PyrdxlP-dep_Trfase_major"/>
</dbReference>
<dbReference type="GO" id="GO:0048472">
    <property type="term" value="F:threonine-phosphate decarboxylase activity"/>
    <property type="evidence" value="ECO:0007669"/>
    <property type="project" value="UniProtKB-EC"/>
</dbReference>
<gene>
    <name evidence="11" type="ORF">JQX08_08360</name>
</gene>
<name>A0ABS2IDA2_9GAMM</name>
<sequence>MLEHGGRLHAAAQRYGIAVAEWLDLSTGIAPWPFAVPALDSRSWARLPEADDGLEAAACGYFGVERVLPVPGTQAAIQLLPRLRRSGRVGVLAPCYAEHAHAWRQAGHEVVELSDAEVARALPSLDVLVAVNPNNPTGRLLPAELLLDWRTRLRQRGGWLVVDEAFIDVTPAHSVVASADDELIVLRSFGKFFGLAGARLGFVVAGALRLAQLAEQLGPWTISGPTRVVGQACLRDRGAQLVQRQRAAAAGQRLAELLGRHGWAPSGGTALFQWCADPRAAQLHDFLAQRGILVRQFASPASLRFGLPGREPDWRRLEQALADFQADAAIADKSAPTTTEAEQ</sequence>
<dbReference type="NCBIfam" id="TIGR01140">
    <property type="entry name" value="L_thr_O3P_dcar"/>
    <property type="match status" value="1"/>
</dbReference>
<evidence type="ECO:0000313" key="11">
    <source>
        <dbReference type="EMBL" id="MBM7060720.1"/>
    </source>
</evidence>
<evidence type="ECO:0000256" key="6">
    <source>
        <dbReference type="ARBA" id="ARBA00022898"/>
    </source>
</evidence>
<keyword evidence="6" id="KW-0663">Pyridoxal phosphate</keyword>
<evidence type="ECO:0000256" key="4">
    <source>
        <dbReference type="ARBA" id="ARBA00012285"/>
    </source>
</evidence>
<dbReference type="EC" id="4.1.1.81" evidence="4"/>
<keyword evidence="5" id="KW-0169">Cobalamin biosynthesis</keyword>
<dbReference type="Gene3D" id="3.90.1150.10">
    <property type="entry name" value="Aspartate Aminotransferase, domain 1"/>
    <property type="match status" value="1"/>
</dbReference>
<keyword evidence="7 11" id="KW-0456">Lyase</keyword>
<comment type="pathway">
    <text evidence="3">Cofactor biosynthesis; adenosylcobalamin biosynthesis.</text>
</comment>
<dbReference type="Gene3D" id="3.40.640.10">
    <property type="entry name" value="Type I PLP-dependent aspartate aminotransferase-like (Major domain)"/>
    <property type="match status" value="1"/>
</dbReference>
<evidence type="ECO:0000256" key="9">
    <source>
        <dbReference type="ARBA" id="ARBA00048531"/>
    </source>
</evidence>
<dbReference type="PANTHER" id="PTHR42885:SF1">
    <property type="entry name" value="THREONINE-PHOSPHATE DECARBOXYLASE"/>
    <property type="match status" value="1"/>
</dbReference>
<evidence type="ECO:0000256" key="8">
    <source>
        <dbReference type="ARBA" id="ARBA00029996"/>
    </source>
</evidence>
<comment type="function">
    <text evidence="2">Decarboxylates L-threonine-O-3-phosphate to yield (R)-1-amino-2-propanol O-2-phosphate, the precursor for the linkage between the nucleotide loop and the corrin ring in cobalamin.</text>
</comment>
<dbReference type="InterPro" id="IPR004838">
    <property type="entry name" value="NHTrfase_class1_PyrdxlP-BS"/>
</dbReference>
<dbReference type="PROSITE" id="PS00105">
    <property type="entry name" value="AA_TRANSFER_CLASS_1"/>
    <property type="match status" value="1"/>
</dbReference>
<dbReference type="InterPro" id="IPR015422">
    <property type="entry name" value="PyrdxlP-dep_Trfase_small"/>
</dbReference>
<evidence type="ECO:0000256" key="3">
    <source>
        <dbReference type="ARBA" id="ARBA00004953"/>
    </source>
</evidence>
<dbReference type="CDD" id="cd00609">
    <property type="entry name" value="AAT_like"/>
    <property type="match status" value="1"/>
</dbReference>
<dbReference type="SUPFAM" id="SSF53383">
    <property type="entry name" value="PLP-dependent transferases"/>
    <property type="match status" value="1"/>
</dbReference>
<evidence type="ECO:0000256" key="5">
    <source>
        <dbReference type="ARBA" id="ARBA00022573"/>
    </source>
</evidence>
<evidence type="ECO:0000256" key="7">
    <source>
        <dbReference type="ARBA" id="ARBA00023239"/>
    </source>
</evidence>
<evidence type="ECO:0000259" key="10">
    <source>
        <dbReference type="Pfam" id="PF00155"/>
    </source>
</evidence>
<dbReference type="EMBL" id="JAFEUP010000002">
    <property type="protein sequence ID" value="MBM7060720.1"/>
    <property type="molecule type" value="Genomic_DNA"/>
</dbReference>
<evidence type="ECO:0000313" key="12">
    <source>
        <dbReference type="Proteomes" id="UP000717995"/>
    </source>
</evidence>
<organism evidence="11 12">
    <name type="scientific">Zestomonas insulae</name>
    <dbReference type="NCBI Taxonomy" id="2809017"/>
    <lineage>
        <taxon>Bacteria</taxon>
        <taxon>Pseudomonadati</taxon>
        <taxon>Pseudomonadota</taxon>
        <taxon>Gammaproteobacteria</taxon>
        <taxon>Pseudomonadales</taxon>
        <taxon>Pseudomonadaceae</taxon>
        <taxon>Zestomonas</taxon>
    </lineage>
</organism>
<evidence type="ECO:0000256" key="1">
    <source>
        <dbReference type="ARBA" id="ARBA00001933"/>
    </source>
</evidence>
<dbReference type="InterPro" id="IPR004839">
    <property type="entry name" value="Aminotransferase_I/II_large"/>
</dbReference>
<dbReference type="InterPro" id="IPR005860">
    <property type="entry name" value="CobD"/>
</dbReference>
<comment type="caution">
    <text evidence="11">The sequence shown here is derived from an EMBL/GenBank/DDBJ whole genome shotgun (WGS) entry which is preliminary data.</text>
</comment>
<comment type="cofactor">
    <cofactor evidence="1">
        <name>pyridoxal 5'-phosphate</name>
        <dbReference type="ChEBI" id="CHEBI:597326"/>
    </cofactor>
</comment>
<comment type="catalytic activity">
    <reaction evidence="9">
        <text>O-phospho-L-threonine + H(+) = (R)-1-aminopropan-2-yl phosphate + CO2</text>
        <dbReference type="Rhea" id="RHEA:11492"/>
        <dbReference type="ChEBI" id="CHEBI:15378"/>
        <dbReference type="ChEBI" id="CHEBI:16526"/>
        <dbReference type="ChEBI" id="CHEBI:58563"/>
        <dbReference type="ChEBI" id="CHEBI:58675"/>
        <dbReference type="EC" id="4.1.1.81"/>
    </reaction>
</comment>
<feature type="domain" description="Aminotransferase class I/classII large" evidence="10">
    <location>
        <begin position="39"/>
        <end position="309"/>
    </location>
</feature>
<keyword evidence="12" id="KW-1185">Reference proteome</keyword>